<keyword evidence="9" id="KW-1185">Reference proteome</keyword>
<sequence length="282" mass="31045">MSQELSKEPQFDGVGYEPSPFSLSQFVAPKTDYDFTKYERGNQDKNKKILVVCTEERYMTMQNGKKFSTGNHPVETLVPMLHLKAAGFDADIYTPTGAPAIFEMWAMPSEDDAVKGIYEEYKAQLESPKSLQDFVSGNLESEVEYVAVFLPGGHGAMLGLPENNDLKKVLQWSIEKDIHVLAICHGPAAFLAAAHEESAEDFPFKGYQINSFPDAIDTQTPAIGYVPGEMPWFYGEKLQALGVEILNGDISGACHTDRKLVTGDSPMAANNFGKMSAEALLK</sequence>
<dbReference type="EMBL" id="JBHUMA010000006">
    <property type="protein sequence ID" value="MFD2599436.1"/>
    <property type="molecule type" value="Genomic_DNA"/>
</dbReference>
<dbReference type="InterPro" id="IPR002818">
    <property type="entry name" value="DJ-1/PfpI"/>
</dbReference>
<dbReference type="Proteomes" id="UP001597393">
    <property type="component" value="Unassembled WGS sequence"/>
</dbReference>
<dbReference type="NCBIfam" id="NF003168">
    <property type="entry name" value="PRK04155.1"/>
    <property type="match status" value="1"/>
</dbReference>
<gene>
    <name evidence="8" type="primary">hchA</name>
    <name evidence="8" type="ORF">ACFSQ3_10780</name>
</gene>
<feature type="domain" description="DJ-1/PfpI" evidence="7">
    <location>
        <begin position="74"/>
        <end position="194"/>
    </location>
</feature>
<evidence type="ECO:0000313" key="8">
    <source>
        <dbReference type="EMBL" id="MFD2599436.1"/>
    </source>
</evidence>
<evidence type="ECO:0000256" key="6">
    <source>
        <dbReference type="SAM" id="MobiDB-lite"/>
    </source>
</evidence>
<dbReference type="InterPro" id="IPR017283">
    <property type="entry name" value="HchA"/>
</dbReference>
<dbReference type="Gene3D" id="3.40.50.880">
    <property type="match status" value="1"/>
</dbReference>
<proteinExistence type="predicted"/>
<protein>
    <submittedName>
        <fullName evidence="8">Glyoxalase III HchA</fullName>
        <ecNumber evidence="8">3.5.1.124</ecNumber>
    </submittedName>
</protein>
<evidence type="ECO:0000256" key="1">
    <source>
        <dbReference type="ARBA" id="ARBA00022490"/>
    </source>
</evidence>
<evidence type="ECO:0000256" key="2">
    <source>
        <dbReference type="ARBA" id="ARBA00022763"/>
    </source>
</evidence>
<feature type="compositionally biased region" description="Basic and acidic residues" evidence="6">
    <location>
        <begin position="1"/>
        <end position="10"/>
    </location>
</feature>
<evidence type="ECO:0000256" key="3">
    <source>
        <dbReference type="ARBA" id="ARBA00022801"/>
    </source>
</evidence>
<keyword evidence="1" id="KW-0963">Cytoplasm</keyword>
<dbReference type="PANTHER" id="PTHR48094">
    <property type="entry name" value="PROTEIN/NUCLEIC ACID DEGLYCASE DJ-1-RELATED"/>
    <property type="match status" value="1"/>
</dbReference>
<name>A0ABW5NJZ5_9SPHI</name>
<evidence type="ECO:0000256" key="4">
    <source>
        <dbReference type="ARBA" id="ARBA00023016"/>
    </source>
</evidence>
<dbReference type="RefSeq" id="WP_380869562.1">
    <property type="nucleotide sequence ID" value="NZ_JBHUMA010000006.1"/>
</dbReference>
<keyword evidence="3 8" id="KW-0378">Hydrolase</keyword>
<accession>A0ABW5NJZ5</accession>
<organism evidence="8 9">
    <name type="scientific">Sphingobacterium corticis</name>
    <dbReference type="NCBI Taxonomy" id="1812823"/>
    <lineage>
        <taxon>Bacteria</taxon>
        <taxon>Pseudomonadati</taxon>
        <taxon>Bacteroidota</taxon>
        <taxon>Sphingobacteriia</taxon>
        <taxon>Sphingobacteriales</taxon>
        <taxon>Sphingobacteriaceae</taxon>
        <taxon>Sphingobacterium</taxon>
    </lineage>
</organism>
<evidence type="ECO:0000256" key="5">
    <source>
        <dbReference type="ARBA" id="ARBA00023204"/>
    </source>
</evidence>
<reference evidence="9" key="1">
    <citation type="journal article" date="2019" name="Int. J. Syst. Evol. Microbiol.">
        <title>The Global Catalogue of Microorganisms (GCM) 10K type strain sequencing project: providing services to taxonomists for standard genome sequencing and annotation.</title>
        <authorList>
            <consortium name="The Broad Institute Genomics Platform"/>
            <consortium name="The Broad Institute Genome Sequencing Center for Infectious Disease"/>
            <person name="Wu L."/>
            <person name="Ma J."/>
        </authorList>
    </citation>
    <scope>NUCLEOTIDE SEQUENCE [LARGE SCALE GENOMIC DNA]</scope>
    <source>
        <strain evidence="9">KCTC 42248</strain>
    </source>
</reference>
<dbReference type="PANTHER" id="PTHR48094:SF20">
    <property type="entry name" value="PROTEIN_NUCLEIC ACID DEGLYCASE 1"/>
    <property type="match status" value="1"/>
</dbReference>
<dbReference type="InterPro" id="IPR029062">
    <property type="entry name" value="Class_I_gatase-like"/>
</dbReference>
<dbReference type="GO" id="GO:0036524">
    <property type="term" value="F:protein deglycase activity"/>
    <property type="evidence" value="ECO:0007669"/>
    <property type="project" value="UniProtKB-EC"/>
</dbReference>
<keyword evidence="5" id="KW-0234">DNA repair</keyword>
<feature type="region of interest" description="Disordered" evidence="6">
    <location>
        <begin position="1"/>
        <end position="23"/>
    </location>
</feature>
<dbReference type="EC" id="3.5.1.124" evidence="8"/>
<dbReference type="SUPFAM" id="SSF52317">
    <property type="entry name" value="Class I glutamine amidotransferase-like"/>
    <property type="match status" value="1"/>
</dbReference>
<evidence type="ECO:0000259" key="7">
    <source>
        <dbReference type="Pfam" id="PF01965"/>
    </source>
</evidence>
<keyword evidence="4" id="KW-0346">Stress response</keyword>
<evidence type="ECO:0000313" key="9">
    <source>
        <dbReference type="Proteomes" id="UP001597393"/>
    </source>
</evidence>
<dbReference type="PIRSF" id="PIRSF037798">
    <property type="entry name" value="Chaperone_HchA"/>
    <property type="match status" value="1"/>
</dbReference>
<dbReference type="InterPro" id="IPR050325">
    <property type="entry name" value="Prot/Nucl_acid_deglycase"/>
</dbReference>
<keyword evidence="2" id="KW-0227">DNA damage</keyword>
<comment type="caution">
    <text evidence="8">The sequence shown here is derived from an EMBL/GenBank/DDBJ whole genome shotgun (WGS) entry which is preliminary data.</text>
</comment>
<dbReference type="Pfam" id="PF01965">
    <property type="entry name" value="DJ-1_PfpI"/>
    <property type="match status" value="1"/>
</dbReference>